<name>A0ACB0ZTA6_MELEN</name>
<gene>
    <name evidence="1" type="ORF">MENTE1834_LOCUS29063</name>
</gene>
<dbReference type="Proteomes" id="UP001497535">
    <property type="component" value="Unassembled WGS sequence"/>
</dbReference>
<evidence type="ECO:0000313" key="2">
    <source>
        <dbReference type="Proteomes" id="UP001497535"/>
    </source>
</evidence>
<organism evidence="1 2">
    <name type="scientific">Meloidogyne enterolobii</name>
    <name type="common">Root-knot nematode worm</name>
    <name type="synonym">Meloidogyne mayaguensis</name>
    <dbReference type="NCBI Taxonomy" id="390850"/>
    <lineage>
        <taxon>Eukaryota</taxon>
        <taxon>Metazoa</taxon>
        <taxon>Ecdysozoa</taxon>
        <taxon>Nematoda</taxon>
        <taxon>Chromadorea</taxon>
        <taxon>Rhabditida</taxon>
        <taxon>Tylenchina</taxon>
        <taxon>Tylenchomorpha</taxon>
        <taxon>Tylenchoidea</taxon>
        <taxon>Meloidogynidae</taxon>
        <taxon>Meloidogyninae</taxon>
        <taxon>Meloidogyne</taxon>
    </lineage>
</organism>
<dbReference type="EMBL" id="CAVMJV010000045">
    <property type="protein sequence ID" value="CAK5081824.1"/>
    <property type="molecule type" value="Genomic_DNA"/>
</dbReference>
<comment type="caution">
    <text evidence="1">The sequence shown here is derived from an EMBL/GenBank/DDBJ whole genome shotgun (WGS) entry which is preliminary data.</text>
</comment>
<sequence>MRIIFVFILFFVVFAEDASTKEDLLPRGVHPQLSSFYSSGETFACLDGNKVTPFNQVNDDYCDCADGSDEPGFIELGTTLGFTHYRCQRRFREFWRILRTAACRNGKFYCKNYGYKPSLIPSSRVNDYICDCCDGSDEWDSGTECPNVCEALGSEARSEAKQRRATYEAGWRKREELAVEGKKMMEEKTKELEKQKVDLSSLEEQKLELEEAKNVAERLESDAKREVDGQFEEEKNRKLTEKAQNLLKEIDNDGNGKISNEELRLYCGLGQQQLLPPENELKEESENVGDNFELEEMFKGIFGEGSENIDLEMIKIKFKNINDFLTKCKEKKQKEENEEGVKEGGEKEEGEEKEQPKYDEETQKLIENANNARKEFGEIESQISQLQDDIKLNSDQFLNQEYGTDYAWAPLKGHCAELTTTQYTYKICLFDRTVQKDRNGHNEVDLGHWGNWAGPETNKFSLQKYEHGQSCWNGPERSTLVELVCGSELELVEASEPAKCEYKFLVRVPAACQDPKEIDVGGEAHFEL</sequence>
<protein>
    <submittedName>
        <fullName evidence="1">Uncharacterized protein</fullName>
    </submittedName>
</protein>
<accession>A0ACB0ZTA6</accession>
<proteinExistence type="predicted"/>
<reference evidence="1" key="1">
    <citation type="submission" date="2023-11" db="EMBL/GenBank/DDBJ databases">
        <authorList>
            <person name="Poullet M."/>
        </authorList>
    </citation>
    <scope>NUCLEOTIDE SEQUENCE</scope>
    <source>
        <strain evidence="1">E1834</strain>
    </source>
</reference>
<evidence type="ECO:0000313" key="1">
    <source>
        <dbReference type="EMBL" id="CAK5081824.1"/>
    </source>
</evidence>
<keyword evidence="2" id="KW-1185">Reference proteome</keyword>